<name>A0ABD3V9E0_SINWO</name>
<accession>A0ABD3V9E0</accession>
<dbReference type="FunFam" id="2.30.29.30:FF:000136">
    <property type="entry name" value="Ran-specific GTPase-activating protein-like"/>
    <property type="match status" value="1"/>
</dbReference>
<dbReference type="Proteomes" id="UP001634394">
    <property type="component" value="Unassembled WGS sequence"/>
</dbReference>
<proteinExistence type="predicted"/>
<dbReference type="InterPro" id="IPR045255">
    <property type="entry name" value="RanBP1-like"/>
</dbReference>
<feature type="compositionally biased region" description="Basic and acidic residues" evidence="1">
    <location>
        <begin position="166"/>
        <end position="183"/>
    </location>
</feature>
<dbReference type="InterPro" id="IPR045256">
    <property type="entry name" value="RanBP1_RanBD"/>
</dbReference>
<dbReference type="CDD" id="cd13179">
    <property type="entry name" value="RanBD_RanBP1"/>
    <property type="match status" value="1"/>
</dbReference>
<dbReference type="InterPro" id="IPR000156">
    <property type="entry name" value="Ran_bind_dom"/>
</dbReference>
<dbReference type="SUPFAM" id="SSF50729">
    <property type="entry name" value="PH domain-like"/>
    <property type="match status" value="1"/>
</dbReference>
<gene>
    <name evidence="3" type="ORF">ACJMK2_012806</name>
</gene>
<dbReference type="AlphaFoldDB" id="A0ABD3V9E0"/>
<feature type="compositionally biased region" description="Acidic residues" evidence="1">
    <location>
        <begin position="206"/>
        <end position="217"/>
    </location>
</feature>
<evidence type="ECO:0000313" key="3">
    <source>
        <dbReference type="EMBL" id="KAL3858204.1"/>
    </source>
</evidence>
<dbReference type="PROSITE" id="PS50196">
    <property type="entry name" value="RANBD1"/>
    <property type="match status" value="1"/>
</dbReference>
<dbReference type="Pfam" id="PF00638">
    <property type="entry name" value="Ran_BP1"/>
    <property type="match status" value="1"/>
</dbReference>
<organism evidence="3 4">
    <name type="scientific">Sinanodonta woodiana</name>
    <name type="common">Chinese pond mussel</name>
    <name type="synonym">Anodonta woodiana</name>
    <dbReference type="NCBI Taxonomy" id="1069815"/>
    <lineage>
        <taxon>Eukaryota</taxon>
        <taxon>Metazoa</taxon>
        <taxon>Spiralia</taxon>
        <taxon>Lophotrochozoa</taxon>
        <taxon>Mollusca</taxon>
        <taxon>Bivalvia</taxon>
        <taxon>Autobranchia</taxon>
        <taxon>Heteroconchia</taxon>
        <taxon>Palaeoheterodonta</taxon>
        <taxon>Unionida</taxon>
        <taxon>Unionoidea</taxon>
        <taxon>Unionidae</taxon>
        <taxon>Unioninae</taxon>
        <taxon>Sinanodonta</taxon>
    </lineage>
</organism>
<evidence type="ECO:0000313" key="4">
    <source>
        <dbReference type="Proteomes" id="UP001634394"/>
    </source>
</evidence>
<comment type="caution">
    <text evidence="3">The sequence shown here is derived from an EMBL/GenBank/DDBJ whole genome shotgun (WGS) entry which is preliminary data.</text>
</comment>
<dbReference type="PANTHER" id="PTHR23138">
    <property type="entry name" value="RAN BINDING PROTEIN"/>
    <property type="match status" value="1"/>
</dbReference>
<feature type="domain" description="RanBD1" evidence="2">
    <location>
        <begin position="15"/>
        <end position="153"/>
    </location>
</feature>
<evidence type="ECO:0000259" key="2">
    <source>
        <dbReference type="PROSITE" id="PS50196"/>
    </source>
</evidence>
<dbReference type="SMART" id="SM00160">
    <property type="entry name" value="RanBD"/>
    <property type="match status" value="1"/>
</dbReference>
<protein>
    <recommendedName>
        <fullName evidence="2">RanBD1 domain-containing protein</fullName>
    </recommendedName>
</protein>
<evidence type="ECO:0000256" key="1">
    <source>
        <dbReference type="SAM" id="MobiDB-lite"/>
    </source>
</evidence>
<dbReference type="InterPro" id="IPR011993">
    <property type="entry name" value="PH-like_dom_sf"/>
</dbReference>
<dbReference type="Gene3D" id="2.30.29.30">
    <property type="entry name" value="Pleckstrin-homology domain (PH domain)/Phosphotyrosine-binding domain (PTB)"/>
    <property type="match status" value="1"/>
</dbReference>
<reference evidence="3 4" key="1">
    <citation type="submission" date="2024-11" db="EMBL/GenBank/DDBJ databases">
        <title>Chromosome-level genome assembly of the freshwater bivalve Anodonta woodiana.</title>
        <authorList>
            <person name="Chen X."/>
        </authorList>
    </citation>
    <scope>NUCLEOTIDE SEQUENCE [LARGE SCALE GENOMIC DNA]</scope>
    <source>
        <strain evidence="3">MN2024</strain>
        <tissue evidence="3">Gills</tissue>
    </source>
</reference>
<dbReference type="PANTHER" id="PTHR23138:SF94">
    <property type="entry name" value="RAN BINDING PROTEIN 1"/>
    <property type="match status" value="1"/>
</dbReference>
<dbReference type="EMBL" id="JBJQND010000013">
    <property type="protein sequence ID" value="KAL3858204.1"/>
    <property type="molecule type" value="Genomic_DNA"/>
</dbReference>
<feature type="region of interest" description="Disordered" evidence="1">
    <location>
        <begin position="161"/>
        <end position="230"/>
    </location>
</feature>
<keyword evidence="4" id="KW-1185">Reference proteome</keyword>
<feature type="compositionally biased region" description="Basic and acidic residues" evidence="1">
    <location>
        <begin position="218"/>
        <end position="230"/>
    </location>
</feature>
<sequence>MADDKDEIVESPEIHFEPLVKLPEVEIKTLEDEEDSLIEIRAKLFRFDKTTDPPEWKERGTGDVKILKHKETGYIRILMRRDKTLKICANHYITPQMELLPNCGSDRTWVWNTLADFADEEARPELLAIRFINAENAQKFKKAFDEGKDLMAKILASKVNGVTSPGKEDKSPNKEDNKEKSNYDAESDSVADKLQSLTVEGKNEESSEENSDTENSDSEERTHSDTQEQK</sequence>